<comment type="caution">
    <text evidence="2">The sequence shown here is derived from an EMBL/GenBank/DDBJ whole genome shotgun (WGS) entry which is preliminary data.</text>
</comment>
<reference evidence="2 3" key="1">
    <citation type="submission" date="2019-07" db="EMBL/GenBank/DDBJ databases">
        <title>Genomic Encyclopedia of Archaeal and Bacterial Type Strains, Phase II (KMG-II): from individual species to whole genera.</title>
        <authorList>
            <person name="Goeker M."/>
        </authorList>
    </citation>
    <scope>NUCLEOTIDE SEQUENCE [LARGE SCALE GENOMIC DNA]</scope>
    <source>
        <strain evidence="2 3">DSM 21935</strain>
    </source>
</reference>
<evidence type="ECO:0000256" key="1">
    <source>
        <dbReference type="SAM" id="Phobius"/>
    </source>
</evidence>
<accession>A0A5D3YN61</accession>
<keyword evidence="1" id="KW-0812">Transmembrane</keyword>
<keyword evidence="1" id="KW-0472">Membrane</keyword>
<keyword evidence="3" id="KW-1185">Reference proteome</keyword>
<evidence type="ECO:0000313" key="2">
    <source>
        <dbReference type="EMBL" id="TYP93589.1"/>
    </source>
</evidence>
<feature type="transmembrane region" description="Helical" evidence="1">
    <location>
        <begin position="12"/>
        <end position="29"/>
    </location>
</feature>
<evidence type="ECO:0000313" key="3">
    <source>
        <dbReference type="Proteomes" id="UP000324595"/>
    </source>
</evidence>
<dbReference type="EMBL" id="VNHY01000002">
    <property type="protein sequence ID" value="TYP93589.1"/>
    <property type="molecule type" value="Genomic_DNA"/>
</dbReference>
<gene>
    <name evidence="2" type="ORF">LX73_1295</name>
</gene>
<proteinExistence type="predicted"/>
<organism evidence="2 3">
    <name type="scientific">Fodinibius salinus</name>
    <dbReference type="NCBI Taxonomy" id="860790"/>
    <lineage>
        <taxon>Bacteria</taxon>
        <taxon>Pseudomonadati</taxon>
        <taxon>Balneolota</taxon>
        <taxon>Balneolia</taxon>
        <taxon>Balneolales</taxon>
        <taxon>Balneolaceae</taxon>
        <taxon>Fodinibius</taxon>
    </lineage>
</organism>
<protein>
    <submittedName>
        <fullName evidence="2">Uncharacterized protein</fullName>
    </submittedName>
</protein>
<dbReference type="Gene3D" id="2.40.360.20">
    <property type="match status" value="1"/>
</dbReference>
<dbReference type="AlphaFoldDB" id="A0A5D3YN61"/>
<dbReference type="Proteomes" id="UP000324595">
    <property type="component" value="Unassembled WGS sequence"/>
</dbReference>
<keyword evidence="1" id="KW-1133">Transmembrane helix</keyword>
<name>A0A5D3YN61_9BACT</name>
<sequence>MLKKNTKKKCCHFIFVIVVGVGLWWPFFLDANAQQSRQMLLFEIDSNQYKKCNYNKQGELQSFQKLLVGSIEEEADNYRLPVELYSYSAQGELQDSTKTIYTCQPEEQKVLLNIFPFTDYGKGSQIKVNVEDEKAFYPVNPETDWEMKPIEFSLNIDKGLVGFLGGNSKITMYDRRVVANDTLQIGQYQINSAVDLGVYVLGIKIKGFGYHVVEIINKNQGIIWQKFTSEDDGSYFVISLL</sequence>